<gene>
    <name evidence="4" type="ORF">GCM10009740_35190</name>
</gene>
<dbReference type="Proteomes" id="UP001501285">
    <property type="component" value="Unassembled WGS sequence"/>
</dbReference>
<feature type="domain" description="4'-phosphopantetheinyl transferase" evidence="3">
    <location>
        <begin position="160"/>
        <end position="194"/>
    </location>
</feature>
<evidence type="ECO:0000313" key="5">
    <source>
        <dbReference type="Proteomes" id="UP001501285"/>
    </source>
</evidence>
<dbReference type="InterPro" id="IPR008278">
    <property type="entry name" value="4-PPantetheinyl_Trfase_dom"/>
</dbReference>
<dbReference type="SUPFAM" id="SSF56214">
    <property type="entry name" value="4'-phosphopantetheinyl transferase"/>
    <property type="match status" value="2"/>
</dbReference>
<proteinExistence type="predicted"/>
<protein>
    <recommendedName>
        <fullName evidence="3">4'-phosphopantetheinyl transferase domain-containing protein</fullName>
    </recommendedName>
</protein>
<name>A0ABN2UNB9_9MICO</name>
<accession>A0ABN2UNB9</accession>
<evidence type="ECO:0000256" key="2">
    <source>
        <dbReference type="SAM" id="MobiDB-lite"/>
    </source>
</evidence>
<dbReference type="InterPro" id="IPR037143">
    <property type="entry name" value="4-PPantetheinyl_Trfase_dom_sf"/>
</dbReference>
<reference evidence="4 5" key="1">
    <citation type="journal article" date="2019" name="Int. J. Syst. Evol. Microbiol.">
        <title>The Global Catalogue of Microorganisms (GCM) 10K type strain sequencing project: providing services to taxonomists for standard genome sequencing and annotation.</title>
        <authorList>
            <consortium name="The Broad Institute Genomics Platform"/>
            <consortium name="The Broad Institute Genome Sequencing Center for Infectious Disease"/>
            <person name="Wu L."/>
            <person name="Ma J."/>
        </authorList>
    </citation>
    <scope>NUCLEOTIDE SEQUENCE [LARGE SCALE GENOMIC DNA]</scope>
    <source>
        <strain evidence="4 5">JCM 14283</strain>
    </source>
</reference>
<evidence type="ECO:0000313" key="4">
    <source>
        <dbReference type="EMBL" id="GAA2039406.1"/>
    </source>
</evidence>
<evidence type="ECO:0000259" key="3">
    <source>
        <dbReference type="Pfam" id="PF01648"/>
    </source>
</evidence>
<sequence length="283" mass="28949">MTDLPSALVDADDVADAAAHAVVVWRAEVPRAVAPCDLETLSPPERLRVHTAGSPEVAVRRATAYALTRRAVGQVLAGRPADVGLDRTCPRCGQTHGRPRVERDAGLHLSVSHARPAGDGREAAPVVVVAVTRLAPVGIDLLFAAETAFAGFDAVARHPDDAASPDDESRARLWARKEAALKAIGTGLDIDPASFPAPCPGAVTGIGPDRVPVALADLELGGAAGLASSDPRGLVGAVALARDAPSVPVVMAPTASARVLVDRSGQVGHRSRVEPGGQEPANA</sequence>
<feature type="region of interest" description="Disordered" evidence="2">
    <location>
        <begin position="262"/>
        <end position="283"/>
    </location>
</feature>
<evidence type="ECO:0000256" key="1">
    <source>
        <dbReference type="ARBA" id="ARBA00022679"/>
    </source>
</evidence>
<comment type="caution">
    <text evidence="4">The sequence shown here is derived from an EMBL/GenBank/DDBJ whole genome shotgun (WGS) entry which is preliminary data.</text>
</comment>
<dbReference type="Gene3D" id="3.90.470.20">
    <property type="entry name" value="4'-phosphopantetheinyl transferase domain"/>
    <property type="match status" value="1"/>
</dbReference>
<dbReference type="Pfam" id="PF01648">
    <property type="entry name" value="ACPS"/>
    <property type="match status" value="1"/>
</dbReference>
<dbReference type="EMBL" id="BAAANB010000021">
    <property type="protein sequence ID" value="GAA2039406.1"/>
    <property type="molecule type" value="Genomic_DNA"/>
</dbReference>
<dbReference type="RefSeq" id="WP_343993742.1">
    <property type="nucleotide sequence ID" value="NZ_BAAANB010000021.1"/>
</dbReference>
<keyword evidence="1" id="KW-0808">Transferase</keyword>
<organism evidence="4 5">
    <name type="scientific">Terrabacter terrae</name>
    <dbReference type="NCBI Taxonomy" id="318434"/>
    <lineage>
        <taxon>Bacteria</taxon>
        <taxon>Bacillati</taxon>
        <taxon>Actinomycetota</taxon>
        <taxon>Actinomycetes</taxon>
        <taxon>Micrococcales</taxon>
        <taxon>Intrasporangiaceae</taxon>
        <taxon>Terrabacter</taxon>
    </lineage>
</organism>
<keyword evidence="5" id="KW-1185">Reference proteome</keyword>